<name>A0AAD1RIV9_PELCU</name>
<evidence type="ECO:0000313" key="2">
    <source>
        <dbReference type="Proteomes" id="UP001295444"/>
    </source>
</evidence>
<evidence type="ECO:0000313" key="1">
    <source>
        <dbReference type="EMBL" id="CAH2272592.1"/>
    </source>
</evidence>
<dbReference type="AlphaFoldDB" id="A0AAD1RIV9"/>
<accession>A0AAD1RIV9</accession>
<keyword evidence="2" id="KW-1185">Reference proteome</keyword>
<protein>
    <submittedName>
        <fullName evidence="1">Uncharacterized protein</fullName>
    </submittedName>
</protein>
<dbReference type="EMBL" id="OW240914">
    <property type="protein sequence ID" value="CAH2272592.1"/>
    <property type="molecule type" value="Genomic_DNA"/>
</dbReference>
<organism evidence="1 2">
    <name type="scientific">Pelobates cultripes</name>
    <name type="common">Western spadefoot toad</name>
    <dbReference type="NCBI Taxonomy" id="61616"/>
    <lineage>
        <taxon>Eukaryota</taxon>
        <taxon>Metazoa</taxon>
        <taxon>Chordata</taxon>
        <taxon>Craniata</taxon>
        <taxon>Vertebrata</taxon>
        <taxon>Euteleostomi</taxon>
        <taxon>Amphibia</taxon>
        <taxon>Batrachia</taxon>
        <taxon>Anura</taxon>
        <taxon>Pelobatoidea</taxon>
        <taxon>Pelobatidae</taxon>
        <taxon>Pelobates</taxon>
    </lineage>
</organism>
<reference evidence="1" key="1">
    <citation type="submission" date="2022-03" db="EMBL/GenBank/DDBJ databases">
        <authorList>
            <person name="Alioto T."/>
            <person name="Alioto T."/>
            <person name="Gomez Garrido J."/>
        </authorList>
    </citation>
    <scope>NUCLEOTIDE SEQUENCE</scope>
</reference>
<dbReference type="Proteomes" id="UP001295444">
    <property type="component" value="Chromosome 03"/>
</dbReference>
<sequence>MCMQEGRTPNRHRPPEELTMWQSLMPSMTPLMGLPITSSATGKTPNLATTTFFTWKWMGDNPSGTPGDQTEDRECGDALDPVFPQTGNRPWICDGCKGLRDRRTYTVREAVMSSGVS</sequence>
<gene>
    <name evidence="1" type="ORF">PECUL_23A039257</name>
</gene>
<proteinExistence type="predicted"/>